<evidence type="ECO:0000313" key="1">
    <source>
        <dbReference type="EMBL" id="AIE85797.1"/>
    </source>
</evidence>
<dbReference type="AlphaFoldDB" id="A0A068NQY8"/>
<proteinExistence type="predicted"/>
<organism evidence="1 2">
    <name type="scientific">Fimbriimonas ginsengisoli Gsoil 348</name>
    <dbReference type="NCBI Taxonomy" id="661478"/>
    <lineage>
        <taxon>Bacteria</taxon>
        <taxon>Bacillati</taxon>
        <taxon>Armatimonadota</taxon>
        <taxon>Fimbriimonadia</taxon>
        <taxon>Fimbriimonadales</taxon>
        <taxon>Fimbriimonadaceae</taxon>
        <taxon>Fimbriimonas</taxon>
    </lineage>
</organism>
<dbReference type="HOGENOM" id="CLU_666906_0_0_0"/>
<dbReference type="EMBL" id="CP007139">
    <property type="protein sequence ID" value="AIE85797.1"/>
    <property type="molecule type" value="Genomic_DNA"/>
</dbReference>
<sequence>MLAPLLVAALLLGQAAGKPDPMTEAFQAVRTRGSALHALKIMEDHWAATGKDDFSSQTLGWFYSFLGETQKANEVFPKYQDRNAKPPIDELDACRSVDAVEAVVREAKRHQVLMINEMHHVPQVRTFILAVMRRLRSEGYRYYAAETFQNYEPLILSGHARFDTGRYTLEPLFGQIVREMLMVGYQPVAYESTIYVPSDTDAQAIARRETEEAHNLIAKVFHRNPRARVLVHAGGSHIYKASDSVGNRWMAARLIEETGLDVFTVDTADMREESPSENAWASYDHVMARHRPKSPIALRRPDGTYWTGGWAKNAVDLQVFFPRTELVHGRPNWITWETGRRLIPIPFKAPDPALRYLAEASVVGEPEDAIPVDRVVIWPGKPIPYLALPPGQYEIRFYDEEGRVAAPMRRCISVDNRKLLGGTPKATETAKIRP</sequence>
<accession>A0A068NQY8</accession>
<keyword evidence="2" id="KW-1185">Reference proteome</keyword>
<dbReference type="KEGG" id="fgi:OP10G_2429"/>
<dbReference type="RefSeq" id="WP_025225644.1">
    <property type="nucleotide sequence ID" value="NZ_CP007139.1"/>
</dbReference>
<reference evidence="1 2" key="1">
    <citation type="journal article" date="2014" name="PLoS ONE">
        <title>The first complete genome sequence of the class fimbriimonadia in the phylum armatimonadetes.</title>
        <authorList>
            <person name="Hu Z.Y."/>
            <person name="Wang Y.Z."/>
            <person name="Im W.T."/>
            <person name="Wang S.Y."/>
            <person name="Zhao G.P."/>
            <person name="Zheng H.J."/>
            <person name="Quan Z.X."/>
        </authorList>
    </citation>
    <scope>NUCLEOTIDE SEQUENCE [LARGE SCALE GENOMIC DNA]</scope>
    <source>
        <strain evidence="1">Gsoil 348</strain>
    </source>
</reference>
<gene>
    <name evidence="1" type="ORF">OP10G_2429</name>
</gene>
<evidence type="ECO:0000313" key="2">
    <source>
        <dbReference type="Proteomes" id="UP000027982"/>
    </source>
</evidence>
<dbReference type="STRING" id="661478.OP10G_2429"/>
<dbReference type="OrthoDB" id="277629at2"/>
<dbReference type="eggNOG" id="ENOG502Z7PQ">
    <property type="taxonomic scope" value="Bacteria"/>
</dbReference>
<name>A0A068NQY8_FIMGI</name>
<dbReference type="Proteomes" id="UP000027982">
    <property type="component" value="Chromosome"/>
</dbReference>
<protein>
    <submittedName>
        <fullName evidence="1">Uncharacterized protein</fullName>
    </submittedName>
</protein>